<keyword evidence="3" id="KW-1185">Reference proteome</keyword>
<dbReference type="PANTHER" id="PTHR38011">
    <property type="entry name" value="DIHYDROFOLATE REDUCTASE FAMILY PROTEIN (AFU_ORTHOLOGUE AFUA_8G06820)"/>
    <property type="match status" value="1"/>
</dbReference>
<dbReference type="InterPro" id="IPR002734">
    <property type="entry name" value="RibDG_C"/>
</dbReference>
<evidence type="ECO:0000313" key="2">
    <source>
        <dbReference type="EMBL" id="QXN95604.1"/>
    </source>
</evidence>
<reference evidence="2 3" key="1">
    <citation type="submission" date="2021-07" db="EMBL/GenBank/DDBJ databases">
        <title>Whole Genome Sequence of Nocardia Iowensis.</title>
        <authorList>
            <person name="Lamm A."/>
            <person name="Collins-Fairclough A.M."/>
            <person name="Bunk B."/>
            <person name="Sproer C."/>
        </authorList>
    </citation>
    <scope>NUCLEOTIDE SEQUENCE [LARGE SCALE GENOMIC DNA]</scope>
    <source>
        <strain evidence="2 3">NRRL 5646</strain>
    </source>
</reference>
<accession>A0ABX8S0T3</accession>
<feature type="domain" description="Bacterial bifunctional deaminase-reductase C-terminal" evidence="1">
    <location>
        <begin position="1"/>
        <end position="170"/>
    </location>
</feature>
<dbReference type="PANTHER" id="PTHR38011:SF11">
    <property type="entry name" value="2,5-DIAMINO-6-RIBOSYLAMINO-4(3H)-PYRIMIDINONE 5'-PHOSPHATE REDUCTASE"/>
    <property type="match status" value="1"/>
</dbReference>
<dbReference type="EMBL" id="CP078145">
    <property type="protein sequence ID" value="QXN95604.1"/>
    <property type="molecule type" value="Genomic_DNA"/>
</dbReference>
<protein>
    <submittedName>
        <fullName evidence="2">Dihydrofolate reductase family protein</fullName>
    </submittedName>
</protein>
<proteinExistence type="predicted"/>
<dbReference type="Pfam" id="PF01872">
    <property type="entry name" value="RibD_C"/>
    <property type="match status" value="1"/>
</dbReference>
<dbReference type="InterPro" id="IPR050765">
    <property type="entry name" value="Riboflavin_Biosynth_HTPR"/>
</dbReference>
<organism evidence="2 3">
    <name type="scientific">Nocardia iowensis</name>
    <dbReference type="NCBI Taxonomy" id="204891"/>
    <lineage>
        <taxon>Bacteria</taxon>
        <taxon>Bacillati</taxon>
        <taxon>Actinomycetota</taxon>
        <taxon>Actinomycetes</taxon>
        <taxon>Mycobacteriales</taxon>
        <taxon>Nocardiaceae</taxon>
        <taxon>Nocardia</taxon>
    </lineage>
</organism>
<sequence>MQMSLDGFAQGPDDDVHWPVVDEELCESYLDRLTEADVFLYGRKTYEIMASFWPTADRDPAISPFYVEFARCWKKTPKIVFSRTLRTVEWDTRVVSDLVEEIGELRAQRGCRMVLFGGVQTAATFIAHDLVDEYRLFVHPVLLGGGVPLFPGVDRAGLRLLDVMTYDSAVVQFHYEQLANAA</sequence>
<gene>
    <name evidence="2" type="ORF">KV110_17505</name>
</gene>
<name>A0ABX8S0T3_NOCIO</name>
<evidence type="ECO:0000259" key="1">
    <source>
        <dbReference type="Pfam" id="PF01872"/>
    </source>
</evidence>
<dbReference type="Proteomes" id="UP000694257">
    <property type="component" value="Chromosome"/>
</dbReference>
<evidence type="ECO:0000313" key="3">
    <source>
        <dbReference type="Proteomes" id="UP000694257"/>
    </source>
</evidence>